<keyword evidence="2" id="KW-0012">Acyltransferase</keyword>
<gene>
    <name evidence="4" type="ORF">GCM10010151_68770</name>
</gene>
<dbReference type="EMBL" id="BAAABM010000066">
    <property type="protein sequence ID" value="GAA0369083.1"/>
    <property type="molecule type" value="Genomic_DNA"/>
</dbReference>
<accession>A0ABN0XNU9</accession>
<dbReference type="RefSeq" id="WP_252810797.1">
    <property type="nucleotide sequence ID" value="NZ_BAAABM010000066.1"/>
</dbReference>
<feature type="domain" description="N-acetyltransferase" evidence="3">
    <location>
        <begin position="182"/>
        <end position="327"/>
    </location>
</feature>
<dbReference type="Proteomes" id="UP001501822">
    <property type="component" value="Unassembled WGS sequence"/>
</dbReference>
<dbReference type="InterPro" id="IPR050832">
    <property type="entry name" value="Bact_Acetyltransf"/>
</dbReference>
<feature type="domain" description="N-acetyltransferase" evidence="3">
    <location>
        <begin position="5"/>
        <end position="174"/>
    </location>
</feature>
<dbReference type="SUPFAM" id="SSF55729">
    <property type="entry name" value="Acyl-CoA N-acyltransferases (Nat)"/>
    <property type="match status" value="2"/>
</dbReference>
<comment type="caution">
    <text evidence="4">The sequence shown here is derived from an EMBL/GenBank/DDBJ whole genome shotgun (WGS) entry which is preliminary data.</text>
</comment>
<proteinExistence type="predicted"/>
<evidence type="ECO:0000256" key="1">
    <source>
        <dbReference type="ARBA" id="ARBA00022679"/>
    </source>
</evidence>
<evidence type="ECO:0000259" key="3">
    <source>
        <dbReference type="PROSITE" id="PS51186"/>
    </source>
</evidence>
<sequence length="327" mass="35804">MDKVQRLRDVSDADVAAWHEVVVASVAHDLPGEPAPTLDQVHGHLATPGAGSRHLLWIARAEGVVTGVARLRLFEGAGRRHLGEFTLHVHPGHRRRGVGTTLLRTVARAARDEQRRTLVVEASSQTSGASFLEANGFTCALSLSLLLLDVAAARGVEEIVGTEHPGYRLTRWLGVVPDALAETFAEAKSSMGDMPTGKMDFGTTTWDTDRVRDMAEVVEKRGDTLLTVAALHDDAVAGFTELVIPVGDGTRAIQYDTAVVSPHRGRGLGLWVKAAMLDWLRAEWPAVREIETDNAEDNTHMLAVNERLGFRPLRQTRQYQCDPRMIH</sequence>
<name>A0ABN0XNU9_9ACTN</name>
<evidence type="ECO:0000313" key="4">
    <source>
        <dbReference type="EMBL" id="GAA0369083.1"/>
    </source>
</evidence>
<dbReference type="InterPro" id="IPR000182">
    <property type="entry name" value="GNAT_dom"/>
</dbReference>
<protein>
    <submittedName>
        <fullName evidence="4">GNAT family N-acetyltransferase</fullName>
    </submittedName>
</protein>
<dbReference type="PANTHER" id="PTHR43877:SF1">
    <property type="entry name" value="ACETYLTRANSFERASE"/>
    <property type="match status" value="1"/>
</dbReference>
<dbReference type="PROSITE" id="PS51186">
    <property type="entry name" value="GNAT"/>
    <property type="match status" value="2"/>
</dbReference>
<evidence type="ECO:0000256" key="2">
    <source>
        <dbReference type="ARBA" id="ARBA00023315"/>
    </source>
</evidence>
<dbReference type="PANTHER" id="PTHR43877">
    <property type="entry name" value="AMINOALKYLPHOSPHONATE N-ACETYLTRANSFERASE-RELATED-RELATED"/>
    <property type="match status" value="1"/>
</dbReference>
<dbReference type="CDD" id="cd04301">
    <property type="entry name" value="NAT_SF"/>
    <property type="match status" value="1"/>
</dbReference>
<dbReference type="Pfam" id="PF00583">
    <property type="entry name" value="Acetyltransf_1"/>
    <property type="match status" value="2"/>
</dbReference>
<dbReference type="Gene3D" id="3.40.630.30">
    <property type="match status" value="1"/>
</dbReference>
<reference evidence="4 5" key="1">
    <citation type="journal article" date="2019" name="Int. J. Syst. Evol. Microbiol.">
        <title>The Global Catalogue of Microorganisms (GCM) 10K type strain sequencing project: providing services to taxonomists for standard genome sequencing and annotation.</title>
        <authorList>
            <consortium name="The Broad Institute Genomics Platform"/>
            <consortium name="The Broad Institute Genome Sequencing Center for Infectious Disease"/>
            <person name="Wu L."/>
            <person name="Ma J."/>
        </authorList>
    </citation>
    <scope>NUCLEOTIDE SEQUENCE [LARGE SCALE GENOMIC DNA]</scope>
    <source>
        <strain evidence="4 5">JCM 3146</strain>
    </source>
</reference>
<evidence type="ECO:0000313" key="5">
    <source>
        <dbReference type="Proteomes" id="UP001501822"/>
    </source>
</evidence>
<keyword evidence="5" id="KW-1185">Reference proteome</keyword>
<keyword evidence="1" id="KW-0808">Transferase</keyword>
<dbReference type="InterPro" id="IPR016181">
    <property type="entry name" value="Acyl_CoA_acyltransferase"/>
</dbReference>
<organism evidence="4 5">
    <name type="scientific">Actinoallomurus spadix</name>
    <dbReference type="NCBI Taxonomy" id="79912"/>
    <lineage>
        <taxon>Bacteria</taxon>
        <taxon>Bacillati</taxon>
        <taxon>Actinomycetota</taxon>
        <taxon>Actinomycetes</taxon>
        <taxon>Streptosporangiales</taxon>
        <taxon>Thermomonosporaceae</taxon>
        <taxon>Actinoallomurus</taxon>
    </lineage>
</organism>